<evidence type="ECO:0000313" key="1">
    <source>
        <dbReference type="EMBL" id="MET3695664.1"/>
    </source>
</evidence>
<dbReference type="Proteomes" id="UP001549145">
    <property type="component" value="Unassembled WGS sequence"/>
</dbReference>
<accession>A0ABV2LCT2</accession>
<evidence type="ECO:0000313" key="2">
    <source>
        <dbReference type="Proteomes" id="UP001549145"/>
    </source>
</evidence>
<protein>
    <submittedName>
        <fullName evidence="1">Uncharacterized protein</fullName>
    </submittedName>
</protein>
<gene>
    <name evidence="1" type="ORF">ABID43_005238</name>
</gene>
<keyword evidence="2" id="KW-1185">Reference proteome</keyword>
<proteinExistence type="predicted"/>
<name>A0ABV2LCT2_9HYPH</name>
<sequence length="67" mass="7545">PQFLKLPRPVVSAPAGLHADQASRQFLEKREQLTSTELATHENTTVFIDTVDLKNALREVDTDRSKL</sequence>
<organism evidence="1 2">
    <name type="scientific">Methylobacterium goesingense</name>
    <dbReference type="NCBI Taxonomy" id="243690"/>
    <lineage>
        <taxon>Bacteria</taxon>
        <taxon>Pseudomonadati</taxon>
        <taxon>Pseudomonadota</taxon>
        <taxon>Alphaproteobacteria</taxon>
        <taxon>Hyphomicrobiales</taxon>
        <taxon>Methylobacteriaceae</taxon>
        <taxon>Methylobacterium</taxon>
    </lineage>
</organism>
<reference evidence="1 2" key="1">
    <citation type="submission" date="2024-06" db="EMBL/GenBank/DDBJ databases">
        <title>Genomic Encyclopedia of Type Strains, Phase IV (KMG-IV): sequencing the most valuable type-strain genomes for metagenomic binning, comparative biology and taxonomic classification.</title>
        <authorList>
            <person name="Goeker M."/>
        </authorList>
    </citation>
    <scope>NUCLEOTIDE SEQUENCE [LARGE SCALE GENOMIC DNA]</scope>
    <source>
        <strain evidence="1 2">DSM 21331</strain>
    </source>
</reference>
<feature type="non-terminal residue" evidence="1">
    <location>
        <position position="1"/>
    </location>
</feature>
<dbReference type="EMBL" id="JBEPMM010000043">
    <property type="protein sequence ID" value="MET3695664.1"/>
    <property type="molecule type" value="Genomic_DNA"/>
</dbReference>
<comment type="caution">
    <text evidence="1">The sequence shown here is derived from an EMBL/GenBank/DDBJ whole genome shotgun (WGS) entry which is preliminary data.</text>
</comment>